<feature type="transmembrane region" description="Helical" evidence="5">
    <location>
        <begin position="200"/>
        <end position="217"/>
    </location>
</feature>
<dbReference type="EMBL" id="FNCZ01000001">
    <property type="protein sequence ID" value="SDG63912.1"/>
    <property type="molecule type" value="Genomic_DNA"/>
</dbReference>
<evidence type="ECO:0000256" key="5">
    <source>
        <dbReference type="SAM" id="Phobius"/>
    </source>
</evidence>
<feature type="transmembrane region" description="Helical" evidence="5">
    <location>
        <begin position="116"/>
        <end position="134"/>
    </location>
</feature>
<feature type="transmembrane region" description="Helical" evidence="5">
    <location>
        <begin position="140"/>
        <end position="158"/>
    </location>
</feature>
<dbReference type="SUPFAM" id="SSF103481">
    <property type="entry name" value="Multidrug resistance efflux transporter EmrE"/>
    <property type="match status" value="2"/>
</dbReference>
<comment type="subcellular location">
    <subcellularLocation>
        <location evidence="1">Membrane</location>
        <topology evidence="1">Multi-pass membrane protein</topology>
    </subcellularLocation>
</comment>
<dbReference type="Gene3D" id="1.10.3730.20">
    <property type="match status" value="1"/>
</dbReference>
<evidence type="ECO:0000313" key="8">
    <source>
        <dbReference type="Proteomes" id="UP000199492"/>
    </source>
</evidence>
<feature type="domain" description="EamA" evidence="6">
    <location>
        <begin position="141"/>
        <end position="271"/>
    </location>
</feature>
<evidence type="ECO:0000256" key="2">
    <source>
        <dbReference type="ARBA" id="ARBA00022692"/>
    </source>
</evidence>
<dbReference type="GO" id="GO:0016020">
    <property type="term" value="C:membrane"/>
    <property type="evidence" value="ECO:0007669"/>
    <property type="project" value="UniProtKB-SubCell"/>
</dbReference>
<dbReference type="Proteomes" id="UP000199492">
    <property type="component" value="Unassembled WGS sequence"/>
</dbReference>
<sequence>MKEAIKYMIISALAFTFMNAFVKSLDHFSVYQIVFFRSIGSLFFTMPFLLKNKISLLGNKKGLLIMRSIFGLISMTLFFLSIKYIAMGTAVSIRYIGPIFAAFFALLFLNEKIKPIQWLFFLIAFIGVLVLKGFDTDMEIKGIVFALISAVFVGLVYITIRKIGSGDHPVVVVNYFMIISAVIGGVLAINDWVNPVGKEWLVLLSLGVFGYFAQLYMTKAMQAGETNQVAPLKYLEVIFTMIIGLFWFGEIYTVWSVLGILLIVLGLTLNVVTKKK</sequence>
<dbReference type="InterPro" id="IPR000620">
    <property type="entry name" value="EamA_dom"/>
</dbReference>
<dbReference type="PANTHER" id="PTHR22911:SF6">
    <property type="entry name" value="SOLUTE CARRIER FAMILY 35 MEMBER G1"/>
    <property type="match status" value="1"/>
</dbReference>
<reference evidence="8" key="1">
    <citation type="submission" date="2016-10" db="EMBL/GenBank/DDBJ databases">
        <authorList>
            <person name="Varghese N."/>
            <person name="Submissions S."/>
        </authorList>
    </citation>
    <scope>NUCLEOTIDE SEQUENCE [LARGE SCALE GENOMIC DNA]</scope>
    <source>
        <strain evidence="8">DSM 15363</strain>
    </source>
</reference>
<feature type="transmembrane region" description="Helical" evidence="5">
    <location>
        <begin position="254"/>
        <end position="272"/>
    </location>
</feature>
<feature type="transmembrane region" description="Helical" evidence="5">
    <location>
        <begin position="31"/>
        <end position="50"/>
    </location>
</feature>
<dbReference type="AlphaFoldDB" id="A0A1G7VVV9"/>
<feature type="transmembrane region" description="Helical" evidence="5">
    <location>
        <begin position="62"/>
        <end position="86"/>
    </location>
</feature>
<evidence type="ECO:0000256" key="4">
    <source>
        <dbReference type="ARBA" id="ARBA00023136"/>
    </source>
</evidence>
<dbReference type="Pfam" id="PF00892">
    <property type="entry name" value="EamA"/>
    <property type="match status" value="2"/>
</dbReference>
<evidence type="ECO:0000256" key="1">
    <source>
        <dbReference type="ARBA" id="ARBA00004141"/>
    </source>
</evidence>
<name>A0A1G7VVV9_9FLAO</name>
<dbReference type="PANTHER" id="PTHR22911">
    <property type="entry name" value="ACYL-MALONYL CONDENSING ENZYME-RELATED"/>
    <property type="match status" value="1"/>
</dbReference>
<feature type="transmembrane region" description="Helical" evidence="5">
    <location>
        <begin position="92"/>
        <end position="109"/>
    </location>
</feature>
<keyword evidence="4 5" id="KW-0472">Membrane</keyword>
<keyword evidence="8" id="KW-1185">Reference proteome</keyword>
<feature type="transmembrane region" description="Helical" evidence="5">
    <location>
        <begin position="7"/>
        <end position="25"/>
    </location>
</feature>
<accession>A0A1G7VVV9</accession>
<dbReference type="InterPro" id="IPR037185">
    <property type="entry name" value="EmrE-like"/>
</dbReference>
<organism evidence="7 8">
    <name type="scientific">Winogradskyella thalassocola</name>
    <dbReference type="NCBI Taxonomy" id="262004"/>
    <lineage>
        <taxon>Bacteria</taxon>
        <taxon>Pseudomonadati</taxon>
        <taxon>Bacteroidota</taxon>
        <taxon>Flavobacteriia</taxon>
        <taxon>Flavobacteriales</taxon>
        <taxon>Flavobacteriaceae</taxon>
        <taxon>Winogradskyella</taxon>
    </lineage>
</organism>
<evidence type="ECO:0000313" key="7">
    <source>
        <dbReference type="EMBL" id="SDG63912.1"/>
    </source>
</evidence>
<keyword evidence="3 5" id="KW-1133">Transmembrane helix</keyword>
<feature type="transmembrane region" description="Helical" evidence="5">
    <location>
        <begin position="229"/>
        <end position="248"/>
    </location>
</feature>
<evidence type="ECO:0000259" key="6">
    <source>
        <dbReference type="Pfam" id="PF00892"/>
    </source>
</evidence>
<feature type="domain" description="EamA" evidence="6">
    <location>
        <begin position="5"/>
        <end position="131"/>
    </location>
</feature>
<gene>
    <name evidence="7" type="ORF">SAMN04489796_101168</name>
</gene>
<feature type="transmembrane region" description="Helical" evidence="5">
    <location>
        <begin position="170"/>
        <end position="188"/>
    </location>
</feature>
<proteinExistence type="predicted"/>
<evidence type="ECO:0000256" key="3">
    <source>
        <dbReference type="ARBA" id="ARBA00022989"/>
    </source>
</evidence>
<protein>
    <submittedName>
        <fullName evidence="7">Threonine/homoserine efflux transporter RhtA</fullName>
    </submittedName>
</protein>
<keyword evidence="2 5" id="KW-0812">Transmembrane</keyword>